<keyword evidence="2" id="KW-1185">Reference proteome</keyword>
<evidence type="ECO:0000313" key="2">
    <source>
        <dbReference type="Proteomes" id="UP000314294"/>
    </source>
</evidence>
<name>A0A4Z2FXM9_9TELE</name>
<dbReference type="Proteomes" id="UP000314294">
    <property type="component" value="Unassembled WGS sequence"/>
</dbReference>
<gene>
    <name evidence="1" type="ORF">EYF80_044310</name>
</gene>
<organism evidence="1 2">
    <name type="scientific">Liparis tanakae</name>
    <name type="common">Tanaka's snailfish</name>
    <dbReference type="NCBI Taxonomy" id="230148"/>
    <lineage>
        <taxon>Eukaryota</taxon>
        <taxon>Metazoa</taxon>
        <taxon>Chordata</taxon>
        <taxon>Craniata</taxon>
        <taxon>Vertebrata</taxon>
        <taxon>Euteleostomi</taxon>
        <taxon>Actinopterygii</taxon>
        <taxon>Neopterygii</taxon>
        <taxon>Teleostei</taxon>
        <taxon>Neoteleostei</taxon>
        <taxon>Acanthomorphata</taxon>
        <taxon>Eupercaria</taxon>
        <taxon>Perciformes</taxon>
        <taxon>Cottioidei</taxon>
        <taxon>Cottales</taxon>
        <taxon>Liparidae</taxon>
        <taxon>Liparis</taxon>
    </lineage>
</organism>
<evidence type="ECO:0000313" key="1">
    <source>
        <dbReference type="EMBL" id="TNN45493.1"/>
    </source>
</evidence>
<protein>
    <submittedName>
        <fullName evidence="1">Uncharacterized protein</fullName>
    </submittedName>
</protein>
<proteinExistence type="predicted"/>
<comment type="caution">
    <text evidence="1">The sequence shown here is derived from an EMBL/GenBank/DDBJ whole genome shotgun (WGS) entry which is preliminary data.</text>
</comment>
<sequence length="169" mass="19300">MCYKVSCRQTPPTCSCCFLHRAPPTRSCTARQGRYGHGYLYSSKQVFNMPESWLFILDLKLAEGLKSGSSAVSLLMSHDTWRLAGLEPILDSWLPLSEVWLVTVERRVDMKLLLAERRSRGGTRSRMPRNGMYFANAILHGERRQHIGPQSQQGPLIEGLFFTERPKFP</sequence>
<dbReference type="AlphaFoldDB" id="A0A4Z2FXM9"/>
<reference evidence="1 2" key="1">
    <citation type="submission" date="2019-03" db="EMBL/GenBank/DDBJ databases">
        <title>First draft genome of Liparis tanakae, snailfish: a comprehensive survey of snailfish specific genes.</title>
        <authorList>
            <person name="Kim W."/>
            <person name="Song I."/>
            <person name="Jeong J.-H."/>
            <person name="Kim D."/>
            <person name="Kim S."/>
            <person name="Ryu S."/>
            <person name="Song J.Y."/>
            <person name="Lee S.K."/>
        </authorList>
    </citation>
    <scope>NUCLEOTIDE SEQUENCE [LARGE SCALE GENOMIC DNA]</scope>
    <source>
        <tissue evidence="1">Muscle</tissue>
    </source>
</reference>
<dbReference type="EMBL" id="SRLO01000844">
    <property type="protein sequence ID" value="TNN45493.1"/>
    <property type="molecule type" value="Genomic_DNA"/>
</dbReference>
<accession>A0A4Z2FXM9</accession>